<evidence type="ECO:0000259" key="4">
    <source>
        <dbReference type="Pfam" id="PF17162"/>
    </source>
</evidence>
<sequence length="825" mass="94549">MKKLLILLLGLLITSTNFNVEAQSKRKRKKEEKKEQVKAETAKKKNGKIKSYTDVITEDAVTDLGIFKVHQLDDKYYFEIPFDMLSKDMLLVSRLSKLPSNLGGGYVNAGSKTSTRLINWVRFKDKVLIKEKSYSAIAADSLPINVSVNANNYEPTLYAFDIKAFSKDSSAVVIDVSSFYGSDVKAISGLSASNRRRYKVKNLDKSRSFISAMNSYPKNIEVVQDFTFNASEPPINNGNETISIQTNQSMILLPEEPMQPRYFDERVGWFTLSKYDYGSEELKADRKTYIRRWKLVPKDIEAYKRGELVEPVKPIIYYLDPATPTKFRSYMKEGIELWQKAFEAAGFKNAIIAKDPPTKEEDPEFSPEDIRYSVVRYVASTTRNATGPSVADPRTGEIIESDIIWYHNHLRSYRNRYLLETGAANPKARTLNTPDEEIGEMMKMVIAHEVGHTLGLPHNMSASYAYDVENYRSGSFTQENGIAATIMDYARYNYIAQPGDTGIRFIRQLGPYDDYAINYGYRYIPEVTSPDDEKSILNSWITEKVGDPTYKFGKQSSRFDPTSQTEDIGNNSIKASTYGLSNLKIVAQNLKNWTSDKTDNYEDLEELYGEMLGVWSRYVGHVITHIGGVIEESKTPSQSGFVYQPQDKSYQKSAVQWLQKNAFETPEWLLDETIIQNINYAGYTERIRRLQSRHLNSVLGFERLGRLIDHNAINSENYSAYNLLKDIRLGIWKESSLGRSVDVYRRNIQRVYLDQMKYLMTQDLDPNRSRQYFNVNQSDIRALVRAELNQLKRTLIAASKTAINAETKFHYLDCIERINSILDPK</sequence>
<evidence type="ECO:0000313" key="6">
    <source>
        <dbReference type="Proteomes" id="UP000676776"/>
    </source>
</evidence>
<dbReference type="PANTHER" id="PTHR38478:SF1">
    <property type="entry name" value="ZINC DEPENDENT METALLOPROTEASE DOMAIN LIPOPROTEIN"/>
    <property type="match status" value="1"/>
</dbReference>
<dbReference type="RefSeq" id="WP_208154307.1">
    <property type="nucleotide sequence ID" value="NZ_JAGEVF010000006.1"/>
</dbReference>
<evidence type="ECO:0000259" key="3">
    <source>
        <dbReference type="Pfam" id="PF17148"/>
    </source>
</evidence>
<evidence type="ECO:0000256" key="1">
    <source>
        <dbReference type="SAM" id="SignalP"/>
    </source>
</evidence>
<dbReference type="InterPro" id="IPR032534">
    <property type="entry name" value="EcxA_zinc-bd"/>
</dbReference>
<proteinExistence type="predicted"/>
<dbReference type="Pfam" id="PF16313">
    <property type="entry name" value="DUF4953"/>
    <property type="match status" value="1"/>
</dbReference>
<dbReference type="Proteomes" id="UP000676776">
    <property type="component" value="Unassembled WGS sequence"/>
</dbReference>
<feature type="chain" id="PRO_5046897533" evidence="1">
    <location>
        <begin position="23"/>
        <end position="825"/>
    </location>
</feature>
<dbReference type="EMBL" id="JAGEVF010000006">
    <property type="protein sequence ID" value="MBO3116946.1"/>
    <property type="molecule type" value="Genomic_DNA"/>
</dbReference>
<accession>A0ABS3T2H1</accession>
<comment type="caution">
    <text evidence="5">The sequence shown here is derived from an EMBL/GenBank/DDBJ whole genome shotgun (WGS) entry which is preliminary data.</text>
</comment>
<keyword evidence="5" id="KW-0378">Hydrolase</keyword>
<evidence type="ECO:0000259" key="2">
    <source>
        <dbReference type="Pfam" id="PF16313"/>
    </source>
</evidence>
<keyword evidence="1" id="KW-0732">Signal</keyword>
<dbReference type="GO" id="GO:0008237">
    <property type="term" value="F:metallopeptidase activity"/>
    <property type="evidence" value="ECO:0007669"/>
    <property type="project" value="UniProtKB-KW"/>
</dbReference>
<feature type="domain" description="DUF5117" evidence="3">
    <location>
        <begin position="110"/>
        <end position="298"/>
    </location>
</feature>
<feature type="domain" description="EcxA zinc-binding" evidence="2">
    <location>
        <begin position="432"/>
        <end position="735"/>
    </location>
</feature>
<feature type="signal peptide" evidence="1">
    <location>
        <begin position="1"/>
        <end position="22"/>
    </location>
</feature>
<reference evidence="5 6" key="1">
    <citation type="submission" date="2021-03" db="EMBL/GenBank/DDBJ databases">
        <title>Winogradskyella sp. nov., isolated from costal sediment.</title>
        <authorList>
            <person name="Gao C."/>
        </authorList>
    </citation>
    <scope>NUCLEOTIDE SEQUENCE [LARGE SCALE GENOMIC DNA]</scope>
    <source>
        <strain evidence="5 6">DF17</strain>
    </source>
</reference>
<keyword evidence="6" id="KW-1185">Reference proteome</keyword>
<dbReference type="InterPro" id="IPR024079">
    <property type="entry name" value="MetalloPept_cat_dom_sf"/>
</dbReference>
<protein>
    <submittedName>
        <fullName evidence="5">Zinc-dependent metalloprotease</fullName>
    </submittedName>
</protein>
<name>A0ABS3T2H1_9FLAO</name>
<dbReference type="CDD" id="cd04276">
    <property type="entry name" value="ZnMc_MMP_like_2"/>
    <property type="match status" value="1"/>
</dbReference>
<gene>
    <name evidence="5" type="ORF">J4050_09315</name>
</gene>
<dbReference type="InterPro" id="IPR034032">
    <property type="entry name" value="Zn_MMP-like_bac"/>
</dbReference>
<organism evidence="5 6">
    <name type="scientific">Winogradskyella pelagia</name>
    <dbReference type="NCBI Taxonomy" id="2819984"/>
    <lineage>
        <taxon>Bacteria</taxon>
        <taxon>Pseudomonadati</taxon>
        <taxon>Bacteroidota</taxon>
        <taxon>Flavobacteriia</taxon>
        <taxon>Flavobacteriales</taxon>
        <taxon>Flavobacteriaceae</taxon>
        <taxon>Winogradskyella</taxon>
    </lineage>
</organism>
<evidence type="ECO:0000313" key="5">
    <source>
        <dbReference type="EMBL" id="MBO3116946.1"/>
    </source>
</evidence>
<dbReference type="InterPro" id="IPR033428">
    <property type="entry name" value="DUF5118"/>
</dbReference>
<dbReference type="InterPro" id="IPR033413">
    <property type="entry name" value="DUF5117"/>
</dbReference>
<feature type="domain" description="DUF5118" evidence="4">
    <location>
        <begin position="49"/>
        <end position="97"/>
    </location>
</feature>
<keyword evidence="5" id="KW-0645">Protease</keyword>
<dbReference type="SUPFAM" id="SSF55486">
    <property type="entry name" value="Metalloproteases ('zincins'), catalytic domain"/>
    <property type="match status" value="1"/>
</dbReference>
<dbReference type="PANTHER" id="PTHR38478">
    <property type="entry name" value="PEPTIDASE M1A AND M12B"/>
    <property type="match status" value="1"/>
</dbReference>
<keyword evidence="5" id="KW-0482">Metalloprotease</keyword>
<dbReference type="Gene3D" id="3.40.390.10">
    <property type="entry name" value="Collagenase (Catalytic Domain)"/>
    <property type="match status" value="1"/>
</dbReference>
<dbReference type="Pfam" id="PF17162">
    <property type="entry name" value="DUF5118"/>
    <property type="match status" value="1"/>
</dbReference>
<dbReference type="Pfam" id="PF17148">
    <property type="entry name" value="DUF5117"/>
    <property type="match status" value="1"/>
</dbReference>